<dbReference type="HOGENOM" id="CLU_003703_3_3_1"/>
<evidence type="ECO:0000256" key="1">
    <source>
        <dbReference type="SAM" id="MobiDB-lite"/>
    </source>
</evidence>
<dbReference type="EMBL" id="KN833750">
    <property type="protein sequence ID" value="KIK21562.1"/>
    <property type="molecule type" value="Genomic_DNA"/>
</dbReference>
<reference evidence="3" key="2">
    <citation type="submission" date="2015-01" db="EMBL/GenBank/DDBJ databases">
        <title>Evolutionary Origins and Diversification of the Mycorrhizal Mutualists.</title>
        <authorList>
            <consortium name="DOE Joint Genome Institute"/>
            <consortium name="Mycorrhizal Genomics Consortium"/>
            <person name="Kohler A."/>
            <person name="Kuo A."/>
            <person name="Nagy L.G."/>
            <person name="Floudas D."/>
            <person name="Copeland A."/>
            <person name="Barry K.W."/>
            <person name="Cichocki N."/>
            <person name="Veneault-Fourrey C."/>
            <person name="LaButti K."/>
            <person name="Lindquist E.A."/>
            <person name="Lipzen A."/>
            <person name="Lundell T."/>
            <person name="Morin E."/>
            <person name="Murat C."/>
            <person name="Riley R."/>
            <person name="Ohm R."/>
            <person name="Sun H."/>
            <person name="Tunlid A."/>
            <person name="Henrissat B."/>
            <person name="Grigoriev I.V."/>
            <person name="Hibbett D.S."/>
            <person name="Martin F."/>
        </authorList>
    </citation>
    <scope>NUCLEOTIDE SEQUENCE [LARGE SCALE GENOMIC DNA]</scope>
    <source>
        <strain evidence="3">441</strain>
    </source>
</reference>
<sequence length="255" mass="29221">MVINRNSATDEECRRESFDDPTSSCLPLPSMFGIEYCKANKFHRLAQMELELRIGQANDALHGLHLALADKAVIFRGAVRPATNYSMRTWAGHMIHSIDSSIKQWAVIYRRCWVAMLALGAGLDILEHYQELEKSHLSSTMATFTQGAHEHHGSQLPWFWTIDIPKDTNSKSWLSEFYHIHWLCAKAAQDCWEEEEELVTSKFQWVINYFQYQAKRWNGTYMDHKSAGNHGAACYAARQKAMESQTRVPHNSGAV</sequence>
<name>A0A0C9ZGF6_9AGAM</name>
<dbReference type="Proteomes" id="UP000054018">
    <property type="component" value="Unassembled WGS sequence"/>
</dbReference>
<gene>
    <name evidence="2" type="ORF">PISMIDRAFT_103878</name>
</gene>
<accession>A0A0C9ZGF6</accession>
<dbReference type="STRING" id="765257.A0A0C9ZGF6"/>
<dbReference type="AlphaFoldDB" id="A0A0C9ZGF6"/>
<feature type="region of interest" description="Disordered" evidence="1">
    <location>
        <begin position="1"/>
        <end position="20"/>
    </location>
</feature>
<reference evidence="2 3" key="1">
    <citation type="submission" date="2014-04" db="EMBL/GenBank/DDBJ databases">
        <authorList>
            <consortium name="DOE Joint Genome Institute"/>
            <person name="Kuo A."/>
            <person name="Kohler A."/>
            <person name="Costa M.D."/>
            <person name="Nagy L.G."/>
            <person name="Floudas D."/>
            <person name="Copeland A."/>
            <person name="Barry K.W."/>
            <person name="Cichocki N."/>
            <person name="Veneault-Fourrey C."/>
            <person name="LaButti K."/>
            <person name="Lindquist E.A."/>
            <person name="Lipzen A."/>
            <person name="Lundell T."/>
            <person name="Morin E."/>
            <person name="Murat C."/>
            <person name="Sun H."/>
            <person name="Tunlid A."/>
            <person name="Henrissat B."/>
            <person name="Grigoriev I.V."/>
            <person name="Hibbett D.S."/>
            <person name="Martin F."/>
            <person name="Nordberg H.P."/>
            <person name="Cantor M.N."/>
            <person name="Hua S.X."/>
        </authorList>
    </citation>
    <scope>NUCLEOTIDE SEQUENCE [LARGE SCALE GENOMIC DNA]</scope>
    <source>
        <strain evidence="2 3">441</strain>
    </source>
</reference>
<organism evidence="2 3">
    <name type="scientific">Pisolithus microcarpus 441</name>
    <dbReference type="NCBI Taxonomy" id="765257"/>
    <lineage>
        <taxon>Eukaryota</taxon>
        <taxon>Fungi</taxon>
        <taxon>Dikarya</taxon>
        <taxon>Basidiomycota</taxon>
        <taxon>Agaricomycotina</taxon>
        <taxon>Agaricomycetes</taxon>
        <taxon>Agaricomycetidae</taxon>
        <taxon>Boletales</taxon>
        <taxon>Sclerodermatineae</taxon>
        <taxon>Pisolithaceae</taxon>
        <taxon>Pisolithus</taxon>
    </lineage>
</organism>
<evidence type="ECO:0000313" key="2">
    <source>
        <dbReference type="EMBL" id="KIK21562.1"/>
    </source>
</evidence>
<proteinExistence type="predicted"/>
<evidence type="ECO:0000313" key="3">
    <source>
        <dbReference type="Proteomes" id="UP000054018"/>
    </source>
</evidence>
<protein>
    <submittedName>
        <fullName evidence="2">Uncharacterized protein</fullName>
    </submittedName>
</protein>
<keyword evidence="3" id="KW-1185">Reference proteome</keyword>
<dbReference type="OrthoDB" id="3265433at2759"/>